<evidence type="ECO:0000259" key="3">
    <source>
        <dbReference type="Pfam" id="PF07971"/>
    </source>
</evidence>
<dbReference type="NCBIfam" id="TIGR01180">
    <property type="entry name" value="aman2_put"/>
    <property type="match status" value="1"/>
</dbReference>
<dbReference type="AlphaFoldDB" id="A0A3M7B822"/>
<dbReference type="PANTHER" id="PTHR12143:SF43">
    <property type="entry name" value="PUTATIVE-RELATED"/>
    <property type="match status" value="1"/>
</dbReference>
<evidence type="ECO:0008006" key="9">
    <source>
        <dbReference type="Google" id="ProtNLM"/>
    </source>
</evidence>
<dbReference type="Proteomes" id="UP000271337">
    <property type="component" value="Unassembled WGS sequence"/>
</dbReference>
<dbReference type="InterPro" id="IPR041371">
    <property type="entry name" value="GH92_N"/>
</dbReference>
<dbReference type="InterPro" id="IPR014718">
    <property type="entry name" value="GH-type_carb-bd"/>
</dbReference>
<feature type="domain" description="Glycosyl hydrolase family 92 N-terminal" evidence="4">
    <location>
        <begin position="65"/>
        <end position="376"/>
    </location>
</feature>
<keyword evidence="2" id="KW-1133">Transmembrane helix</keyword>
<dbReference type="Proteomes" id="UP000276864">
    <property type="component" value="Unassembled WGS sequence"/>
</dbReference>
<evidence type="ECO:0000313" key="7">
    <source>
        <dbReference type="Proteomes" id="UP000271337"/>
    </source>
</evidence>
<proteinExistence type="predicted"/>
<reference evidence="7 8" key="1">
    <citation type="journal article" date="2018" name="BMC Genomics">
        <title>Genomic evidence for intraspecific hybridization in a clonal and extremely halotolerant yeast.</title>
        <authorList>
            <person name="Gostincar C."/>
            <person name="Stajich J.E."/>
            <person name="Zupancic J."/>
            <person name="Zalar P."/>
            <person name="Gunde-Cimerman N."/>
        </authorList>
    </citation>
    <scope>NUCLEOTIDE SEQUENCE [LARGE SCALE GENOMIC DNA]</scope>
    <source>
        <strain evidence="6 8">EXF-6651</strain>
        <strain evidence="5 7">EXF-6669</strain>
    </source>
</reference>
<keyword evidence="2" id="KW-0812">Transmembrane</keyword>
<evidence type="ECO:0000256" key="1">
    <source>
        <dbReference type="SAM" id="MobiDB-lite"/>
    </source>
</evidence>
<dbReference type="GO" id="GO:0005634">
    <property type="term" value="C:nucleus"/>
    <property type="evidence" value="ECO:0007669"/>
    <property type="project" value="TreeGrafter"/>
</dbReference>
<dbReference type="Pfam" id="PF07971">
    <property type="entry name" value="Glyco_hydro_92"/>
    <property type="match status" value="1"/>
</dbReference>
<evidence type="ECO:0000256" key="2">
    <source>
        <dbReference type="SAM" id="Phobius"/>
    </source>
</evidence>
<dbReference type="InterPro" id="IPR012939">
    <property type="entry name" value="Glyco_hydro_92"/>
</dbReference>
<keyword evidence="2" id="KW-0472">Membrane</keyword>
<dbReference type="Gene3D" id="1.20.1610.10">
    <property type="entry name" value="alpha-1,2-mannosidases domains"/>
    <property type="match status" value="1"/>
</dbReference>
<evidence type="ECO:0000313" key="5">
    <source>
        <dbReference type="EMBL" id="RMY18380.1"/>
    </source>
</evidence>
<dbReference type="Gene3D" id="1.20.1050.60">
    <property type="entry name" value="alpha-1,2-mannosidase"/>
    <property type="match status" value="1"/>
</dbReference>
<dbReference type="EMBL" id="QWIL01000480">
    <property type="protein sequence ID" value="RMY18380.1"/>
    <property type="molecule type" value="Genomic_DNA"/>
</dbReference>
<sequence>MSNYSVLSLSRSGLVALTILIFVGLNFFLEFPAVYMRQLLPYLPALATVPVLAKTYHDDAGVLQYVNPKIGTYGITPNGNGGMIPSVSVPFGMTRWTPQTRENFISQCPYNDMDTHIHGFQATHQPAIWMGESGQVVINPGVGDVKSRFTQRGHPFRKENEISTPYVYEVTLGAETVDAGYNLTESIYSPVPGGGQPVPPEVREGANGRTRRDKAILHEETIGMPSHHPDTGESGIDADDAGTIGVALTATSHVGVLRFDFSEVCSRDNDKASTKPPYVFTQATRQNWTGSINIDPDKQEVNGNNPQRQDYALGPSRAPGFSGYFVSHFSEPFETYGIAHGKQMLHGSTSGKGGDLGAYVTFTNSTKQVEVRTAVSFVSVEQARQNLDFEVPDETTFQQVVDSVKQAWLDKLGRVKIEGANETDAEHDQRTVWYTGLFHALQYPNDFSEPLTRDATRKTFYSGYTDSVHTSNDSYYQSWSIWDTYRAEHSLLTLFAPERVNSMMRSLLRIYKWAGWLPMWANIVETNIMIGTHVDAVFANALERGFGSFNITRAWEAVKKNAFTPPNNDTALLYYDREPYTPDEVRAGLTYYLEHGYVPNDRWAESGSRTLDYAFDDYAAAVVAGHAGDVTAAKNLRHRSQNYHNIFNTKTGFMEAKNANGTWAGSEQGWTEGDDWVYTFNVMHDPEGLAEMVGGPAKLKAKLDEHFQGGHNDHTNEPSHHVPYLYAAIGYPASTQNLTRAIAAVDYNATSAGLSGNEDLGQMSAWYVFSALGFYPVNPASDEYIVGAPFFEKVSIRLPAGAGSGGEGGREHELKITAPGAPTMPFVKSLHVDGKVVDRPVLAHGQIVKARHIAFEMADTPQLWGTRDRKDLA</sequence>
<accession>A0A3M7B822</accession>
<dbReference type="InterPro" id="IPR050883">
    <property type="entry name" value="PNGase"/>
</dbReference>
<feature type="domain" description="Glycosyl hydrolase family 92" evidence="3">
    <location>
        <begin position="382"/>
        <end position="858"/>
    </location>
</feature>
<evidence type="ECO:0000313" key="8">
    <source>
        <dbReference type="Proteomes" id="UP000276864"/>
    </source>
</evidence>
<dbReference type="GO" id="GO:0005829">
    <property type="term" value="C:cytosol"/>
    <property type="evidence" value="ECO:0007669"/>
    <property type="project" value="TreeGrafter"/>
</dbReference>
<dbReference type="Gene3D" id="3.30.2080.10">
    <property type="entry name" value="GH92 mannosidase domain"/>
    <property type="match status" value="1"/>
</dbReference>
<evidence type="ECO:0000313" key="6">
    <source>
        <dbReference type="EMBL" id="RMY36002.1"/>
    </source>
</evidence>
<dbReference type="GO" id="GO:0000224">
    <property type="term" value="F:peptide-N4-(N-acetyl-beta-glucosaminyl)asparagine amidase activity"/>
    <property type="evidence" value="ECO:0007669"/>
    <property type="project" value="TreeGrafter"/>
</dbReference>
<dbReference type="PANTHER" id="PTHR12143">
    <property type="entry name" value="PEPTIDE N-GLYCANASE PNGASE -RELATED"/>
    <property type="match status" value="1"/>
</dbReference>
<evidence type="ECO:0000259" key="4">
    <source>
        <dbReference type="Pfam" id="PF17678"/>
    </source>
</evidence>
<protein>
    <recommendedName>
        <fullName evidence="9">Glycosyl hydrolase family 92 domain-containing protein</fullName>
    </recommendedName>
</protein>
<dbReference type="OrthoDB" id="449263at2759"/>
<dbReference type="GO" id="GO:0005975">
    <property type="term" value="P:carbohydrate metabolic process"/>
    <property type="evidence" value="ECO:0007669"/>
    <property type="project" value="InterPro"/>
</dbReference>
<dbReference type="GO" id="GO:0030246">
    <property type="term" value="F:carbohydrate binding"/>
    <property type="evidence" value="ECO:0007669"/>
    <property type="project" value="InterPro"/>
</dbReference>
<feature type="region of interest" description="Disordered" evidence="1">
    <location>
        <begin position="188"/>
        <end position="210"/>
    </location>
</feature>
<dbReference type="GO" id="GO:0006516">
    <property type="term" value="P:glycoprotein catabolic process"/>
    <property type="evidence" value="ECO:0007669"/>
    <property type="project" value="TreeGrafter"/>
</dbReference>
<dbReference type="SUPFAM" id="SSF48208">
    <property type="entry name" value="Six-hairpin glycosidases"/>
    <property type="match status" value="1"/>
</dbReference>
<name>A0A3M7B822_HORWE</name>
<organism evidence="6 8">
    <name type="scientific">Hortaea werneckii</name>
    <name type="common">Black yeast</name>
    <name type="synonym">Cladosporium werneckii</name>
    <dbReference type="NCBI Taxonomy" id="91943"/>
    <lineage>
        <taxon>Eukaryota</taxon>
        <taxon>Fungi</taxon>
        <taxon>Dikarya</taxon>
        <taxon>Ascomycota</taxon>
        <taxon>Pezizomycotina</taxon>
        <taxon>Dothideomycetes</taxon>
        <taxon>Dothideomycetidae</taxon>
        <taxon>Mycosphaerellales</taxon>
        <taxon>Teratosphaeriaceae</taxon>
        <taxon>Hortaea</taxon>
    </lineage>
</organism>
<dbReference type="InterPro" id="IPR008928">
    <property type="entry name" value="6-hairpin_glycosidase_sf"/>
</dbReference>
<dbReference type="Pfam" id="PF17678">
    <property type="entry name" value="Glyco_hydro_92N"/>
    <property type="match status" value="1"/>
</dbReference>
<comment type="caution">
    <text evidence="6">The sequence shown here is derived from an EMBL/GenBank/DDBJ whole genome shotgun (WGS) entry which is preliminary data.</text>
</comment>
<dbReference type="FunFam" id="1.20.1050.60:FF:000001">
    <property type="entry name" value="Putative alpha-1,2-mannosidase"/>
    <property type="match status" value="1"/>
</dbReference>
<dbReference type="EMBL" id="QWIM01000333">
    <property type="protein sequence ID" value="RMY36002.1"/>
    <property type="molecule type" value="Genomic_DNA"/>
</dbReference>
<dbReference type="VEuPathDB" id="FungiDB:BTJ68_08313"/>
<dbReference type="Gene3D" id="2.70.98.10">
    <property type="match status" value="2"/>
</dbReference>
<feature type="transmembrane region" description="Helical" evidence="2">
    <location>
        <begin position="12"/>
        <end position="29"/>
    </location>
</feature>
<dbReference type="InterPro" id="IPR005887">
    <property type="entry name" value="GH92_a_mannosidase_put"/>
</dbReference>
<gene>
    <name evidence="6" type="ORF">D0866_04222</name>
    <name evidence="5" type="ORF">D0867_05369</name>
</gene>